<dbReference type="RefSeq" id="WP_399645147.1">
    <property type="nucleotide sequence ID" value="NZ_JBITYG010000002.1"/>
</dbReference>
<gene>
    <name evidence="1" type="ORF">ACIGXA_06695</name>
</gene>
<accession>A0ABW8C192</accession>
<sequence>MSEESPRNYLTAVESRLAADGCNPQWQDWSGVRVLVGRRSDFRLRWMATNLHVFTIAAAVPEITAATIDTFTTQTLSFAKKNKGGLPVGMQTGVAVFPVLVSERVDPAAMAWAEEKQRNQFACFARPVVVDTARHYVGLFRGKPALGWIYSSHLIEKGDRYFNHPA</sequence>
<protein>
    <submittedName>
        <fullName evidence="1">Levansucrase</fullName>
    </submittedName>
</protein>
<proteinExistence type="predicted"/>
<evidence type="ECO:0000313" key="1">
    <source>
        <dbReference type="EMBL" id="MFI9100194.1"/>
    </source>
</evidence>
<organism evidence="1 2">
    <name type="scientific">Streptomyces fildesensis</name>
    <dbReference type="NCBI Taxonomy" id="375757"/>
    <lineage>
        <taxon>Bacteria</taxon>
        <taxon>Bacillati</taxon>
        <taxon>Actinomycetota</taxon>
        <taxon>Actinomycetes</taxon>
        <taxon>Kitasatosporales</taxon>
        <taxon>Streptomycetaceae</taxon>
        <taxon>Streptomyces</taxon>
    </lineage>
</organism>
<dbReference type="EMBL" id="JBITYG010000002">
    <property type="protein sequence ID" value="MFI9100194.1"/>
    <property type="molecule type" value="Genomic_DNA"/>
</dbReference>
<dbReference type="Proteomes" id="UP001614394">
    <property type="component" value="Unassembled WGS sequence"/>
</dbReference>
<name>A0ABW8C192_9ACTN</name>
<evidence type="ECO:0000313" key="2">
    <source>
        <dbReference type="Proteomes" id="UP001614394"/>
    </source>
</evidence>
<comment type="caution">
    <text evidence="1">The sequence shown here is derived from an EMBL/GenBank/DDBJ whole genome shotgun (WGS) entry which is preliminary data.</text>
</comment>
<reference evidence="1 2" key="1">
    <citation type="submission" date="2024-10" db="EMBL/GenBank/DDBJ databases">
        <title>The Natural Products Discovery Center: Release of the First 8490 Sequenced Strains for Exploring Actinobacteria Biosynthetic Diversity.</title>
        <authorList>
            <person name="Kalkreuter E."/>
            <person name="Kautsar S.A."/>
            <person name="Yang D."/>
            <person name="Bader C.D."/>
            <person name="Teijaro C.N."/>
            <person name="Fluegel L."/>
            <person name="Davis C.M."/>
            <person name="Simpson J.R."/>
            <person name="Lauterbach L."/>
            <person name="Steele A.D."/>
            <person name="Gui C."/>
            <person name="Meng S."/>
            <person name="Li G."/>
            <person name="Viehrig K."/>
            <person name="Ye F."/>
            <person name="Su P."/>
            <person name="Kiefer A.F."/>
            <person name="Nichols A."/>
            <person name="Cepeda A.J."/>
            <person name="Yan W."/>
            <person name="Fan B."/>
            <person name="Jiang Y."/>
            <person name="Adhikari A."/>
            <person name="Zheng C.-J."/>
            <person name="Schuster L."/>
            <person name="Cowan T.M."/>
            <person name="Smanski M.J."/>
            <person name="Chevrette M.G."/>
            <person name="De Carvalho L.P.S."/>
            <person name="Shen B."/>
        </authorList>
    </citation>
    <scope>NUCLEOTIDE SEQUENCE [LARGE SCALE GENOMIC DNA]</scope>
    <source>
        <strain evidence="1 2">NPDC053399</strain>
    </source>
</reference>
<keyword evidence="2" id="KW-1185">Reference proteome</keyword>